<accession>A0A9D1JVU0</accession>
<sequence>MTKFATNLSIPSNYDCDESFSNLFNKYGDTDESYCKVETTDGLKFYCFGFSYTGASVEANLPECANIYCNDPSEYAVWERTGAAQGQKFYGCAKYFPGSNCYSGSPDTERPTNPSMYPDIFPFYASMSYTTNPIECDIYSRARPDTNGNCEHPERGLFQRCYCAYTVSYYLSGDTEPNDSGKITLRCSKCPDNANCNGGLDTFSCKAGYYRPSPRVHSCYNCPSASSDIIDFCDTQPTSPGGSTSITQCYLPTSTMCKDIYGTFSIVNGNCNYSN</sequence>
<comment type="caution">
    <text evidence="1">The sequence shown here is derived from an EMBL/GenBank/DDBJ whole genome shotgun (WGS) entry which is preliminary data.</text>
</comment>
<proteinExistence type="predicted"/>
<reference evidence="1" key="1">
    <citation type="submission" date="2020-10" db="EMBL/GenBank/DDBJ databases">
        <authorList>
            <person name="Gilroy R."/>
        </authorList>
    </citation>
    <scope>NUCLEOTIDE SEQUENCE</scope>
    <source>
        <strain evidence="1">ChiGjej3B3-5194</strain>
    </source>
</reference>
<dbReference type="Proteomes" id="UP000886742">
    <property type="component" value="Unassembled WGS sequence"/>
</dbReference>
<protein>
    <submittedName>
        <fullName evidence="1">Uncharacterized protein</fullName>
    </submittedName>
</protein>
<evidence type="ECO:0000313" key="1">
    <source>
        <dbReference type="EMBL" id="HIS70572.1"/>
    </source>
</evidence>
<dbReference type="AlphaFoldDB" id="A0A9D1JVU0"/>
<reference evidence="1" key="2">
    <citation type="journal article" date="2021" name="PeerJ">
        <title>Extensive microbial diversity within the chicken gut microbiome revealed by metagenomics and culture.</title>
        <authorList>
            <person name="Gilroy R."/>
            <person name="Ravi A."/>
            <person name="Getino M."/>
            <person name="Pursley I."/>
            <person name="Horton D.L."/>
            <person name="Alikhan N.F."/>
            <person name="Baker D."/>
            <person name="Gharbi K."/>
            <person name="Hall N."/>
            <person name="Watson M."/>
            <person name="Adriaenssens E.M."/>
            <person name="Foster-Nyarko E."/>
            <person name="Jarju S."/>
            <person name="Secka A."/>
            <person name="Antonio M."/>
            <person name="Oren A."/>
            <person name="Chaudhuri R.R."/>
            <person name="La Ragione R."/>
            <person name="Hildebrand F."/>
            <person name="Pallen M.J."/>
        </authorList>
    </citation>
    <scope>NUCLEOTIDE SEQUENCE</scope>
    <source>
        <strain evidence="1">ChiGjej3B3-5194</strain>
    </source>
</reference>
<name>A0A9D1JVU0_9PROT</name>
<organism evidence="1 2">
    <name type="scientific">Candidatus Enterousia intestinigallinarum</name>
    <dbReference type="NCBI Taxonomy" id="2840790"/>
    <lineage>
        <taxon>Bacteria</taxon>
        <taxon>Pseudomonadati</taxon>
        <taxon>Pseudomonadota</taxon>
        <taxon>Alphaproteobacteria</taxon>
        <taxon>Candidatus Enterousia</taxon>
    </lineage>
</organism>
<evidence type="ECO:0000313" key="2">
    <source>
        <dbReference type="Proteomes" id="UP000886742"/>
    </source>
</evidence>
<dbReference type="EMBL" id="DVJI01000006">
    <property type="protein sequence ID" value="HIS70572.1"/>
    <property type="molecule type" value="Genomic_DNA"/>
</dbReference>
<gene>
    <name evidence="1" type="ORF">IAD02_01095</name>
</gene>